<sequence length="301" mass="31054">MPAILSSPLLRQLALVLCWSAGFVGYRYAADQAPTLLVTFWRLLLAAVLLLPFAWAEVRRLPLKIIGQQAGIGVLAFAGAAGPAAKAIELGVSPGLAALLSDLSPLLVALGCCLLPGQRTNGRQWLGLGLGLTGVLLATGAGVGLGVAPGWAYALPLGSALALALATLVQSRLPPSRLALRTQLFIQLAASSLVMLGVAGVEGPLTPPLTLGFALAVLWLLIPTLLGFGLYWLCLRQGSPQAVSGALYLSPPVALLWAWACFDEPLAPGMLLGLLFALAGLLCLNAAERTRQPEPALAPGS</sequence>
<comment type="subcellular location">
    <subcellularLocation>
        <location evidence="1">Membrane</location>
        <topology evidence="1">Multi-pass membrane protein</topology>
    </subcellularLocation>
</comment>
<keyword evidence="4 6" id="KW-1133">Transmembrane helix</keyword>
<evidence type="ECO:0000313" key="9">
    <source>
        <dbReference type="Proteomes" id="UP000250579"/>
    </source>
</evidence>
<feature type="transmembrane region" description="Helical" evidence="6">
    <location>
        <begin position="213"/>
        <end position="235"/>
    </location>
</feature>
<keyword evidence="5 6" id="KW-0472">Membrane</keyword>
<protein>
    <submittedName>
        <fullName evidence="8">EamA family transporter</fullName>
    </submittedName>
</protein>
<dbReference type="PANTHER" id="PTHR32322">
    <property type="entry name" value="INNER MEMBRANE TRANSPORTER"/>
    <property type="match status" value="1"/>
</dbReference>
<feature type="transmembrane region" description="Helical" evidence="6">
    <location>
        <begin position="125"/>
        <end position="145"/>
    </location>
</feature>
<accession>A0A2Z5A4R1</accession>
<feature type="transmembrane region" description="Helical" evidence="6">
    <location>
        <begin position="39"/>
        <end position="58"/>
    </location>
</feature>
<evidence type="ECO:0000256" key="4">
    <source>
        <dbReference type="ARBA" id="ARBA00022989"/>
    </source>
</evidence>
<dbReference type="Proteomes" id="UP000250579">
    <property type="component" value="Chromosome"/>
</dbReference>
<evidence type="ECO:0000256" key="1">
    <source>
        <dbReference type="ARBA" id="ARBA00004141"/>
    </source>
</evidence>
<dbReference type="SUPFAM" id="SSF103481">
    <property type="entry name" value="Multidrug resistance efflux transporter EmrE"/>
    <property type="match status" value="2"/>
</dbReference>
<dbReference type="RefSeq" id="WP_208694238.1">
    <property type="nucleotide sequence ID" value="NZ_CP022198.1"/>
</dbReference>
<keyword evidence="3 6" id="KW-0812">Transmembrane</keyword>
<dbReference type="Pfam" id="PF00892">
    <property type="entry name" value="EamA"/>
    <property type="match status" value="2"/>
</dbReference>
<evidence type="ECO:0000313" key="8">
    <source>
        <dbReference type="EMBL" id="AXA65795.1"/>
    </source>
</evidence>
<feature type="transmembrane region" description="Helical" evidence="6">
    <location>
        <begin position="182"/>
        <end position="201"/>
    </location>
</feature>
<feature type="transmembrane region" description="Helical" evidence="6">
    <location>
        <begin position="94"/>
        <end position="113"/>
    </location>
</feature>
<dbReference type="InterPro" id="IPR037185">
    <property type="entry name" value="EmrE-like"/>
</dbReference>
<feature type="transmembrane region" description="Helical" evidence="6">
    <location>
        <begin position="266"/>
        <end position="287"/>
    </location>
</feature>
<dbReference type="InterPro" id="IPR000620">
    <property type="entry name" value="EamA_dom"/>
</dbReference>
<dbReference type="PANTHER" id="PTHR32322:SF2">
    <property type="entry name" value="EAMA DOMAIN-CONTAINING PROTEIN"/>
    <property type="match status" value="1"/>
</dbReference>
<feature type="domain" description="EamA" evidence="7">
    <location>
        <begin position="151"/>
        <end position="285"/>
    </location>
</feature>
<evidence type="ECO:0000256" key="5">
    <source>
        <dbReference type="ARBA" id="ARBA00023136"/>
    </source>
</evidence>
<dbReference type="STRING" id="47885.APT59_04850"/>
<feature type="transmembrane region" description="Helical" evidence="6">
    <location>
        <begin position="70"/>
        <end position="88"/>
    </location>
</feature>
<reference evidence="8 9" key="1">
    <citation type="submission" date="2017-06" db="EMBL/GenBank/DDBJ databases">
        <title>Evolution towards high GC content and high-temperature stress adaptation in endophytic Pseudomonas oryzihabitans impacted its plant-growth promoting traits.</title>
        <authorList>
            <person name="Nascimento F.X."/>
        </authorList>
    </citation>
    <scope>NUCLEOTIDE SEQUENCE [LARGE SCALE GENOMIC DNA]</scope>
    <source>
        <strain evidence="8 9">MS8</strain>
    </source>
</reference>
<evidence type="ECO:0000256" key="3">
    <source>
        <dbReference type="ARBA" id="ARBA00022692"/>
    </source>
</evidence>
<proteinExistence type="inferred from homology"/>
<name>A0A2Z5A4R1_9PSED</name>
<evidence type="ECO:0000259" key="7">
    <source>
        <dbReference type="Pfam" id="PF00892"/>
    </source>
</evidence>
<dbReference type="GO" id="GO:0016020">
    <property type="term" value="C:membrane"/>
    <property type="evidence" value="ECO:0007669"/>
    <property type="project" value="UniProtKB-SubCell"/>
</dbReference>
<dbReference type="InterPro" id="IPR050638">
    <property type="entry name" value="AA-Vitamin_Transporters"/>
</dbReference>
<feature type="transmembrane region" description="Helical" evidence="6">
    <location>
        <begin position="242"/>
        <end position="260"/>
    </location>
</feature>
<evidence type="ECO:0000256" key="2">
    <source>
        <dbReference type="ARBA" id="ARBA00007362"/>
    </source>
</evidence>
<organism evidence="8 9">
    <name type="scientific">Pseudomonas oryzihabitans</name>
    <dbReference type="NCBI Taxonomy" id="47885"/>
    <lineage>
        <taxon>Bacteria</taxon>
        <taxon>Pseudomonadati</taxon>
        <taxon>Pseudomonadota</taxon>
        <taxon>Gammaproteobacteria</taxon>
        <taxon>Pseudomonadales</taxon>
        <taxon>Pseudomonadaceae</taxon>
        <taxon>Pseudomonas</taxon>
    </lineage>
</organism>
<dbReference type="AlphaFoldDB" id="A0A2Z5A4R1"/>
<feature type="domain" description="EamA" evidence="7">
    <location>
        <begin position="13"/>
        <end position="138"/>
    </location>
</feature>
<feature type="transmembrane region" description="Helical" evidence="6">
    <location>
        <begin position="151"/>
        <end position="170"/>
    </location>
</feature>
<gene>
    <name evidence="8" type="ORF">CE139_08200</name>
</gene>
<dbReference type="EMBL" id="CP022198">
    <property type="protein sequence ID" value="AXA65795.1"/>
    <property type="molecule type" value="Genomic_DNA"/>
</dbReference>
<comment type="similarity">
    <text evidence="2">Belongs to the EamA transporter family.</text>
</comment>
<evidence type="ECO:0000256" key="6">
    <source>
        <dbReference type="SAM" id="Phobius"/>
    </source>
</evidence>